<accession>A0A2P2C665</accession>
<dbReference type="EMBL" id="CZKB01000005">
    <property type="protein sequence ID" value="CUR57489.1"/>
    <property type="molecule type" value="Genomic_DNA"/>
</dbReference>
<keyword evidence="2" id="KW-0472">Membrane</keyword>
<evidence type="ECO:0000256" key="2">
    <source>
        <dbReference type="SAM" id="Phobius"/>
    </source>
</evidence>
<reference evidence="3" key="1">
    <citation type="submission" date="2015-08" db="EMBL/GenBank/DDBJ databases">
        <authorList>
            <person name="Babu N.S."/>
            <person name="Beckwith C.J."/>
            <person name="Beseler K.G."/>
            <person name="Brison A."/>
            <person name="Carone J.V."/>
            <person name="Caskin T.P."/>
            <person name="Diamond M."/>
            <person name="Durham M.E."/>
            <person name="Foxe J.M."/>
            <person name="Go M."/>
            <person name="Henderson B.A."/>
            <person name="Jones I.B."/>
            <person name="McGettigan J.A."/>
            <person name="Micheletti S.J."/>
            <person name="Nasrallah M.E."/>
            <person name="Ortiz D."/>
            <person name="Piller C.R."/>
            <person name="Privatt S.R."/>
            <person name="Schneider S.L."/>
            <person name="Sharp S."/>
            <person name="Smith T.C."/>
            <person name="Stanton J.D."/>
            <person name="Ullery H.E."/>
            <person name="Wilson R.J."/>
            <person name="Serrano M.G."/>
            <person name="Buck G."/>
            <person name="Lee V."/>
            <person name="Wang Y."/>
            <person name="Carvalho R."/>
            <person name="Voegtly L."/>
            <person name="Shi R."/>
            <person name="Duckworth R."/>
            <person name="Johnson A."/>
            <person name="Loviza R."/>
            <person name="Walstead R."/>
            <person name="Shah Z."/>
            <person name="Kiflezghi M."/>
            <person name="Wade K."/>
            <person name="Ball S.L."/>
            <person name="Bradley K.W."/>
            <person name="Asai D.J."/>
            <person name="Bowman C.A."/>
            <person name="Russell D.A."/>
            <person name="Pope W.H."/>
            <person name="Jacobs-Sera D."/>
            <person name="Hendrix R.W."/>
            <person name="Hatfull G.F."/>
        </authorList>
    </citation>
    <scope>NUCLEOTIDE SEQUENCE</scope>
</reference>
<keyword evidence="2" id="KW-0812">Transmembrane</keyword>
<feature type="transmembrane region" description="Helical" evidence="2">
    <location>
        <begin position="37"/>
        <end position="59"/>
    </location>
</feature>
<dbReference type="AlphaFoldDB" id="A0A2P2C665"/>
<proteinExistence type="predicted"/>
<evidence type="ECO:0000256" key="1">
    <source>
        <dbReference type="SAM" id="MobiDB-lite"/>
    </source>
</evidence>
<protein>
    <submittedName>
        <fullName evidence="3">Uncharacterized protein</fullName>
    </submittedName>
</protein>
<name>A0A2P2C665_9ZZZZ</name>
<feature type="transmembrane region" description="Helical" evidence="2">
    <location>
        <begin position="6"/>
        <end position="25"/>
    </location>
</feature>
<sequence>MSDFGWVLVIAGLVGGLGGFLGRVLPGGTNKVKLEGAPTEVGAFLSAVAGAVAGVVSVLMSDDYATLVLVGKGADLSGASLGVGDMLQSFSVGLIGTKWLVNHQNGQTLREAVSVAASKPANPTAAAAAASSKPREVLRAAQGE</sequence>
<gene>
    <name evidence="3" type="ORF">NOCA1130055</name>
</gene>
<evidence type="ECO:0000313" key="3">
    <source>
        <dbReference type="EMBL" id="CUR57489.1"/>
    </source>
</evidence>
<feature type="region of interest" description="Disordered" evidence="1">
    <location>
        <begin position="125"/>
        <end position="144"/>
    </location>
</feature>
<organism evidence="3">
    <name type="scientific">metagenome</name>
    <dbReference type="NCBI Taxonomy" id="256318"/>
    <lineage>
        <taxon>unclassified sequences</taxon>
        <taxon>metagenomes</taxon>
    </lineage>
</organism>
<keyword evidence="2" id="KW-1133">Transmembrane helix</keyword>